<name>A0A3B0C0F6_9BACL</name>
<accession>A0A3B0C0F6</accession>
<dbReference type="OrthoDB" id="2941641at2"/>
<keyword evidence="2" id="KW-1185">Reference proteome</keyword>
<evidence type="ECO:0000313" key="1">
    <source>
        <dbReference type="EMBL" id="RKN78261.1"/>
    </source>
</evidence>
<proteinExistence type="predicted"/>
<sequence length="93" mass="11404">MKLHYEWDSEVIRIEETANGNDTEFTIELMGQKPHDEALRLVQTYFESNKVHTDVLLYAYPDHRYRVIVRKDYYEEFLLELMKHKLLRALEWK</sequence>
<reference evidence="1 2" key="1">
    <citation type="journal article" date="2007" name="Int. J. Syst. Evol. Microbiol.">
        <title>Paenibacillus ginsengarvi sp. nov., isolated from soil from ginseng cultivation.</title>
        <authorList>
            <person name="Yoon M.H."/>
            <person name="Ten L.N."/>
            <person name="Im W.T."/>
        </authorList>
    </citation>
    <scope>NUCLEOTIDE SEQUENCE [LARGE SCALE GENOMIC DNA]</scope>
    <source>
        <strain evidence="1 2">KCTC 13059</strain>
    </source>
</reference>
<evidence type="ECO:0000313" key="2">
    <source>
        <dbReference type="Proteomes" id="UP000282311"/>
    </source>
</evidence>
<dbReference type="Proteomes" id="UP000282311">
    <property type="component" value="Unassembled WGS sequence"/>
</dbReference>
<dbReference type="AlphaFoldDB" id="A0A3B0C0F6"/>
<comment type="caution">
    <text evidence="1">The sequence shown here is derived from an EMBL/GenBank/DDBJ whole genome shotgun (WGS) entry which is preliminary data.</text>
</comment>
<protein>
    <submittedName>
        <fullName evidence="1">Uncharacterized protein</fullName>
    </submittedName>
</protein>
<dbReference type="RefSeq" id="WP_120749697.1">
    <property type="nucleotide sequence ID" value="NZ_RBAH01000019.1"/>
</dbReference>
<organism evidence="1 2">
    <name type="scientific">Paenibacillus ginsengarvi</name>
    <dbReference type="NCBI Taxonomy" id="400777"/>
    <lineage>
        <taxon>Bacteria</taxon>
        <taxon>Bacillati</taxon>
        <taxon>Bacillota</taxon>
        <taxon>Bacilli</taxon>
        <taxon>Bacillales</taxon>
        <taxon>Paenibacillaceae</taxon>
        <taxon>Paenibacillus</taxon>
    </lineage>
</organism>
<gene>
    <name evidence="1" type="ORF">D7M11_23425</name>
</gene>
<dbReference type="EMBL" id="RBAH01000019">
    <property type="protein sequence ID" value="RKN78261.1"/>
    <property type="molecule type" value="Genomic_DNA"/>
</dbReference>